<gene>
    <name evidence="3" type="ORF">ACHAWU_007758</name>
</gene>
<name>A0ABD3MHJ0_9STRA</name>
<dbReference type="PANTHER" id="PTHR12828:SF3">
    <property type="entry name" value="PROTEASOME MATURATION PROTEIN"/>
    <property type="match status" value="1"/>
</dbReference>
<dbReference type="EMBL" id="JALLBG020000129">
    <property type="protein sequence ID" value="KAL3763052.1"/>
    <property type="molecule type" value="Genomic_DNA"/>
</dbReference>
<organism evidence="3 4">
    <name type="scientific">Discostella pseudostelligera</name>
    <dbReference type="NCBI Taxonomy" id="259834"/>
    <lineage>
        <taxon>Eukaryota</taxon>
        <taxon>Sar</taxon>
        <taxon>Stramenopiles</taxon>
        <taxon>Ochrophyta</taxon>
        <taxon>Bacillariophyta</taxon>
        <taxon>Coscinodiscophyceae</taxon>
        <taxon>Thalassiosirophycidae</taxon>
        <taxon>Stephanodiscales</taxon>
        <taxon>Stephanodiscaceae</taxon>
        <taxon>Discostella</taxon>
    </lineage>
</organism>
<keyword evidence="1" id="KW-0143">Chaperone</keyword>
<proteinExistence type="inferred from homology"/>
<evidence type="ECO:0000256" key="1">
    <source>
        <dbReference type="ARBA" id="ARBA00023186"/>
    </source>
</evidence>
<keyword evidence="4" id="KW-1185">Reference proteome</keyword>
<dbReference type="PANTHER" id="PTHR12828">
    <property type="entry name" value="PROTEASOME MATURATION PROTEIN UMP1"/>
    <property type="match status" value="1"/>
</dbReference>
<dbReference type="Pfam" id="PF05348">
    <property type="entry name" value="UMP1"/>
    <property type="match status" value="1"/>
</dbReference>
<dbReference type="InterPro" id="IPR008012">
    <property type="entry name" value="Ump1"/>
</dbReference>
<dbReference type="AlphaFoldDB" id="A0ABD3MHJ0"/>
<evidence type="ECO:0000313" key="4">
    <source>
        <dbReference type="Proteomes" id="UP001530293"/>
    </source>
</evidence>
<comment type="caution">
    <text evidence="3">The sequence shown here is derived from an EMBL/GenBank/DDBJ whole genome shotgun (WGS) entry which is preliminary data.</text>
</comment>
<evidence type="ECO:0008006" key="5">
    <source>
        <dbReference type="Google" id="ProtNLM"/>
    </source>
</evidence>
<accession>A0ABD3MHJ0</accession>
<protein>
    <recommendedName>
        <fullName evidence="5">Proteasome maturation factor UMP1</fullName>
    </recommendedName>
</protein>
<reference evidence="3 4" key="1">
    <citation type="submission" date="2024-10" db="EMBL/GenBank/DDBJ databases">
        <title>Updated reference genomes for cyclostephanoid diatoms.</title>
        <authorList>
            <person name="Roberts W.R."/>
            <person name="Alverson A.J."/>
        </authorList>
    </citation>
    <scope>NUCLEOTIDE SEQUENCE [LARGE SCALE GENOMIC DNA]</scope>
    <source>
        <strain evidence="3 4">AJA232-27</strain>
    </source>
</reference>
<comment type="similarity">
    <text evidence="2">Belongs to the POMP/UMP1 family.</text>
</comment>
<evidence type="ECO:0000256" key="2">
    <source>
        <dbReference type="ARBA" id="ARBA00043974"/>
    </source>
</evidence>
<evidence type="ECO:0000313" key="3">
    <source>
        <dbReference type="EMBL" id="KAL3763052.1"/>
    </source>
</evidence>
<sequence length="147" mass="15718">MSNESTSSIPVMRKPVDLLSNGLNSNNLASAAVQRHPIDRMQRASTGQSPLDLDAIRRLYGSGLAMRLATERQMALQVGGRLPGLDSHPDSRAMYETLTGDDVTLDFGDYLNLSKNRPEVSLNGVGVSAALGGEEVPHAAMESRLGL</sequence>
<dbReference type="Proteomes" id="UP001530293">
    <property type="component" value="Unassembled WGS sequence"/>
</dbReference>